<evidence type="ECO:0000313" key="3">
    <source>
        <dbReference type="Proteomes" id="UP001165568"/>
    </source>
</evidence>
<name>A0AA41Y1L0_9GAMM</name>
<proteinExistence type="predicted"/>
<accession>A0AA41Y1L0</accession>
<evidence type="ECO:0000313" key="1">
    <source>
        <dbReference type="EMBL" id="MCV9877741.1"/>
    </source>
</evidence>
<organism evidence="1 4">
    <name type="scientific">Brenneria izbisi</name>
    <dbReference type="NCBI Taxonomy" id="2939450"/>
    <lineage>
        <taxon>Bacteria</taxon>
        <taxon>Pseudomonadati</taxon>
        <taxon>Pseudomonadota</taxon>
        <taxon>Gammaproteobacteria</taxon>
        <taxon>Enterobacterales</taxon>
        <taxon>Pectobacteriaceae</taxon>
        <taxon>Brenneria</taxon>
    </lineage>
</organism>
<dbReference type="AlphaFoldDB" id="A0AA41Y1L0"/>
<dbReference type="Proteomes" id="UP001165568">
    <property type="component" value="Unassembled WGS sequence"/>
</dbReference>
<comment type="caution">
    <text evidence="1">The sequence shown here is derived from an EMBL/GenBank/DDBJ whole genome shotgun (WGS) entry which is preliminary data.</text>
</comment>
<dbReference type="EMBL" id="JAMPJU010000001">
    <property type="protein sequence ID" value="MCV9880694.1"/>
    <property type="molecule type" value="Genomic_DNA"/>
</dbReference>
<dbReference type="RefSeq" id="WP_264088387.1">
    <property type="nucleotide sequence ID" value="NZ_JAMPJT010000001.1"/>
</dbReference>
<dbReference type="EMBL" id="JAMPJT010000001">
    <property type="protein sequence ID" value="MCV9877741.1"/>
    <property type="molecule type" value="Genomic_DNA"/>
</dbReference>
<dbReference type="Proteomes" id="UP001165569">
    <property type="component" value="Unassembled WGS sequence"/>
</dbReference>
<protein>
    <submittedName>
        <fullName evidence="1">Uncharacterized protein</fullName>
    </submittedName>
</protein>
<evidence type="ECO:0000313" key="4">
    <source>
        <dbReference type="Proteomes" id="UP001165569"/>
    </source>
</evidence>
<keyword evidence="3" id="KW-1185">Reference proteome</keyword>
<evidence type="ECO:0000313" key="2">
    <source>
        <dbReference type="EMBL" id="MCV9880694.1"/>
    </source>
</evidence>
<reference evidence="1" key="1">
    <citation type="submission" date="2022-04" db="EMBL/GenBank/DDBJ databases">
        <title>Brenneria sp. isolated from walnut trees in Serbia.</title>
        <authorList>
            <person name="Gasic K."/>
            <person name="Zlatkovic N."/>
            <person name="Kuzmanovic N."/>
        </authorList>
    </citation>
    <scope>NUCLEOTIDE SEQUENCE</scope>
    <source>
        <strain evidence="2">KBI 423</strain>
        <strain evidence="1">KBI 447</strain>
    </source>
</reference>
<gene>
    <name evidence="1" type="ORF">NC803_02570</name>
    <name evidence="2" type="ORF">NC856_00180</name>
</gene>
<sequence length="89" mass="10473">MLMGTLKETLVFKQDDNVGSHRYEIYKNDSKGGYFAVIYMQKNVIADGSFFITWVIENSHHDLRSHYIPNARMECESHWKDNYLAVKLL</sequence>